<dbReference type="Proteomes" id="UP000018149">
    <property type="component" value="Chromosome I"/>
</dbReference>
<keyword evidence="2" id="KW-1185">Reference proteome</keyword>
<proteinExistence type="predicted"/>
<protein>
    <submittedName>
        <fullName evidence="1">Uncharacterized protein</fullName>
    </submittedName>
</protein>
<reference evidence="2" key="2">
    <citation type="submission" date="2015-01" db="EMBL/GenBank/DDBJ databases">
        <authorList>
            <person name="Felsheim R."/>
        </authorList>
    </citation>
    <scope>NUCLEOTIDE SEQUENCE [LARGE SCALE GENOMIC DNA]</scope>
    <source>
        <strain evidence="2">IrR/Munich</strain>
    </source>
</reference>
<reference evidence="1 2" key="1">
    <citation type="submission" date="2015-01" db="EMBL/GenBank/DDBJ databases">
        <title>Draft genome sequence of Rickettsia monacensis strain IrR/Munich.</title>
        <authorList>
            <person name="Felsheim R.F."/>
            <person name="Johnson S.L."/>
            <person name="Kurtti T.J."/>
            <person name="Munderloh U.G."/>
        </authorList>
    </citation>
    <scope>NUCLEOTIDE SEQUENCE [LARGE SCALE GENOMIC DNA]</scope>
    <source>
        <strain evidence="1 2">IrR/Munich</strain>
    </source>
</reference>
<organism evidence="1 2">
    <name type="scientific">Rickettsia monacensis</name>
    <dbReference type="NCBI Taxonomy" id="109232"/>
    <lineage>
        <taxon>Bacteria</taxon>
        <taxon>Pseudomonadati</taxon>
        <taxon>Pseudomonadota</taxon>
        <taxon>Alphaproteobacteria</taxon>
        <taxon>Rickettsiales</taxon>
        <taxon>Rickettsiaceae</taxon>
        <taxon>Rickettsieae</taxon>
        <taxon>Rickettsia</taxon>
        <taxon>spotted fever group</taxon>
    </lineage>
</organism>
<sequence>MSIINFSSFSGLNKEQQEELQRLLIKLKGFTKSLKMNVKDLEDHLFYIIQNSLNELSHTVTLKISI</sequence>
<dbReference type="STRING" id="109232.RMONA_03820"/>
<evidence type="ECO:0000313" key="1">
    <source>
        <dbReference type="EMBL" id="CEO17151.1"/>
    </source>
</evidence>
<evidence type="ECO:0000313" key="2">
    <source>
        <dbReference type="Proteomes" id="UP000018149"/>
    </source>
</evidence>
<dbReference type="KEGG" id="rmc:RMONA_03820"/>
<dbReference type="HOGENOM" id="CLU_200544_0_0_5"/>
<accession>A0A0B7IZA3</accession>
<name>A0A0B7IZA3_9RICK</name>
<dbReference type="AlphaFoldDB" id="A0A0B7IZA3"/>
<gene>
    <name evidence="1" type="ORF">RMONA_03820</name>
</gene>
<dbReference type="EMBL" id="LN794217">
    <property type="protein sequence ID" value="CEO17151.1"/>
    <property type="molecule type" value="Genomic_DNA"/>
</dbReference>